<proteinExistence type="inferred from homology"/>
<keyword evidence="4" id="KW-0808">Transferase</keyword>
<sequence length="220" mass="24525">MIPLPKPPKVIQKKGNTALFEIEALYPGYGVTMGNSLRRMLLSSLEGAAITQVKIKRVSHEFSSLPGVLEDVIIILLNLKKLSFKLFTPEPQTIILREKGVKEVKAKNFKLSPQVELTTPEAHIATLTSKKAELNLEAQIEPGVGYSPVEEREQKKAEVGVIPVDAIFTPVKKVSFHVENMRVGKRTDFDRLKIEIETDGTISPEEALRESSEILLNHFS</sequence>
<dbReference type="EC" id="2.7.7.6" evidence="2"/>
<dbReference type="InterPro" id="IPR011263">
    <property type="entry name" value="DNA-dir_RNA_pol_RpoA/D/Rpb3"/>
</dbReference>
<dbReference type="SUPFAM" id="SSF55257">
    <property type="entry name" value="RBP11-like subunits of RNA polymerase"/>
    <property type="match status" value="1"/>
</dbReference>
<dbReference type="InterPro" id="IPR011773">
    <property type="entry name" value="DNA-dir_RpoA"/>
</dbReference>
<keyword evidence="6" id="KW-0804">Transcription</keyword>
<protein>
    <recommendedName>
        <fullName evidence="2">DNA-directed RNA polymerase</fullName>
        <ecNumber evidence="2">2.7.7.6</ecNumber>
    </recommendedName>
</protein>
<evidence type="ECO:0000313" key="9">
    <source>
        <dbReference type="EMBL" id="GAI19096.1"/>
    </source>
</evidence>
<evidence type="ECO:0000259" key="8">
    <source>
        <dbReference type="SMART" id="SM00662"/>
    </source>
</evidence>
<dbReference type="Pfam" id="PF01193">
    <property type="entry name" value="RNA_pol_L"/>
    <property type="match status" value="1"/>
</dbReference>
<dbReference type="Gene3D" id="2.170.120.12">
    <property type="entry name" value="DNA-directed RNA polymerase, insert domain"/>
    <property type="match status" value="1"/>
</dbReference>
<evidence type="ECO:0000256" key="5">
    <source>
        <dbReference type="ARBA" id="ARBA00022695"/>
    </source>
</evidence>
<evidence type="ECO:0000256" key="3">
    <source>
        <dbReference type="ARBA" id="ARBA00022478"/>
    </source>
</evidence>
<dbReference type="GO" id="GO:0005737">
    <property type="term" value="C:cytoplasm"/>
    <property type="evidence" value="ECO:0007669"/>
    <property type="project" value="UniProtKB-ARBA"/>
</dbReference>
<accession>X1MM23</accession>
<keyword evidence="3" id="KW-0240">DNA-directed RNA polymerase</keyword>
<evidence type="ECO:0000256" key="2">
    <source>
        <dbReference type="ARBA" id="ARBA00012418"/>
    </source>
</evidence>
<dbReference type="SMART" id="SM00662">
    <property type="entry name" value="RPOLD"/>
    <property type="match status" value="1"/>
</dbReference>
<evidence type="ECO:0000256" key="7">
    <source>
        <dbReference type="ARBA" id="ARBA00048552"/>
    </source>
</evidence>
<evidence type="ECO:0000256" key="6">
    <source>
        <dbReference type="ARBA" id="ARBA00023163"/>
    </source>
</evidence>
<dbReference type="SUPFAM" id="SSF56553">
    <property type="entry name" value="Insert subdomain of RNA polymerase alpha subunit"/>
    <property type="match status" value="1"/>
</dbReference>
<evidence type="ECO:0000256" key="4">
    <source>
        <dbReference type="ARBA" id="ARBA00022679"/>
    </source>
</evidence>
<dbReference type="GO" id="GO:0000428">
    <property type="term" value="C:DNA-directed RNA polymerase complex"/>
    <property type="evidence" value="ECO:0007669"/>
    <property type="project" value="UniProtKB-KW"/>
</dbReference>
<organism evidence="9">
    <name type="scientific">marine sediment metagenome</name>
    <dbReference type="NCBI Taxonomy" id="412755"/>
    <lineage>
        <taxon>unclassified sequences</taxon>
        <taxon>metagenomes</taxon>
        <taxon>ecological metagenomes</taxon>
    </lineage>
</organism>
<dbReference type="EMBL" id="BARV01022292">
    <property type="protein sequence ID" value="GAI19096.1"/>
    <property type="molecule type" value="Genomic_DNA"/>
</dbReference>
<comment type="similarity">
    <text evidence="1">Belongs to the RNA polymerase alpha chain family.</text>
</comment>
<name>X1MM23_9ZZZZ</name>
<dbReference type="Gene3D" id="3.30.1360.10">
    <property type="entry name" value="RNA polymerase, RBP11-like subunit"/>
    <property type="match status" value="1"/>
</dbReference>
<dbReference type="GO" id="GO:0046983">
    <property type="term" value="F:protein dimerization activity"/>
    <property type="evidence" value="ECO:0007669"/>
    <property type="project" value="InterPro"/>
</dbReference>
<dbReference type="AlphaFoldDB" id="X1MM23"/>
<feature type="domain" description="DNA-directed RNA polymerase RpoA/D/Rpb3-type" evidence="8">
    <location>
        <begin position="17"/>
        <end position="220"/>
    </location>
</feature>
<dbReference type="CDD" id="cd06928">
    <property type="entry name" value="RNAP_alpha_NTD"/>
    <property type="match status" value="1"/>
</dbReference>
<keyword evidence="5" id="KW-0548">Nucleotidyltransferase</keyword>
<feature type="non-terminal residue" evidence="9">
    <location>
        <position position="220"/>
    </location>
</feature>
<comment type="caution">
    <text evidence="9">The sequence shown here is derived from an EMBL/GenBank/DDBJ whole genome shotgun (WGS) entry which is preliminary data.</text>
</comment>
<dbReference type="InterPro" id="IPR036603">
    <property type="entry name" value="RBP11-like"/>
</dbReference>
<dbReference type="NCBIfam" id="TIGR02027">
    <property type="entry name" value="rpoA"/>
    <property type="match status" value="1"/>
</dbReference>
<dbReference type="GO" id="GO:0006351">
    <property type="term" value="P:DNA-templated transcription"/>
    <property type="evidence" value="ECO:0007669"/>
    <property type="project" value="InterPro"/>
</dbReference>
<dbReference type="GO" id="GO:0003677">
    <property type="term" value="F:DNA binding"/>
    <property type="evidence" value="ECO:0007669"/>
    <property type="project" value="InterPro"/>
</dbReference>
<dbReference type="Pfam" id="PF01000">
    <property type="entry name" value="RNA_pol_A_bac"/>
    <property type="match status" value="1"/>
</dbReference>
<dbReference type="InterPro" id="IPR036643">
    <property type="entry name" value="RNApol_insert_sf"/>
</dbReference>
<comment type="catalytic activity">
    <reaction evidence="7">
        <text>RNA(n) + a ribonucleoside 5'-triphosphate = RNA(n+1) + diphosphate</text>
        <dbReference type="Rhea" id="RHEA:21248"/>
        <dbReference type="Rhea" id="RHEA-COMP:14527"/>
        <dbReference type="Rhea" id="RHEA-COMP:17342"/>
        <dbReference type="ChEBI" id="CHEBI:33019"/>
        <dbReference type="ChEBI" id="CHEBI:61557"/>
        <dbReference type="ChEBI" id="CHEBI:140395"/>
        <dbReference type="EC" id="2.7.7.6"/>
    </reaction>
</comment>
<gene>
    <name evidence="9" type="ORF">S06H3_36771</name>
</gene>
<reference evidence="9" key="1">
    <citation type="journal article" date="2014" name="Front. Microbiol.">
        <title>High frequency of phylogenetically diverse reductive dehalogenase-homologous genes in deep subseafloor sedimentary metagenomes.</title>
        <authorList>
            <person name="Kawai M."/>
            <person name="Futagami T."/>
            <person name="Toyoda A."/>
            <person name="Takaki Y."/>
            <person name="Nishi S."/>
            <person name="Hori S."/>
            <person name="Arai W."/>
            <person name="Tsubouchi T."/>
            <person name="Morono Y."/>
            <person name="Uchiyama I."/>
            <person name="Ito T."/>
            <person name="Fujiyama A."/>
            <person name="Inagaki F."/>
            <person name="Takami H."/>
        </authorList>
    </citation>
    <scope>NUCLEOTIDE SEQUENCE</scope>
    <source>
        <strain evidence="9">Expedition CK06-06</strain>
    </source>
</reference>
<dbReference type="InterPro" id="IPR011262">
    <property type="entry name" value="DNA-dir_RNA_pol_insert"/>
</dbReference>
<dbReference type="GO" id="GO:0003899">
    <property type="term" value="F:DNA-directed RNA polymerase activity"/>
    <property type="evidence" value="ECO:0007669"/>
    <property type="project" value="UniProtKB-EC"/>
</dbReference>
<evidence type="ECO:0000256" key="1">
    <source>
        <dbReference type="ARBA" id="ARBA00007123"/>
    </source>
</evidence>
<dbReference type="FunFam" id="2.170.120.12:FF:000001">
    <property type="entry name" value="DNA-directed RNA polymerase subunit alpha"/>
    <property type="match status" value="1"/>
</dbReference>